<dbReference type="AlphaFoldDB" id="A0AB34JUD6"/>
<feature type="transmembrane region" description="Helical" evidence="5">
    <location>
        <begin position="294"/>
        <end position="314"/>
    </location>
</feature>
<dbReference type="PANTHER" id="PTHR22911">
    <property type="entry name" value="ACYL-MALONYL CONDENSING ENZYME-RELATED"/>
    <property type="match status" value="1"/>
</dbReference>
<feature type="transmembrane region" description="Helical" evidence="5">
    <location>
        <begin position="60"/>
        <end position="76"/>
    </location>
</feature>
<protein>
    <recommendedName>
        <fullName evidence="6">EamA domain-containing protein</fullName>
    </recommendedName>
</protein>
<evidence type="ECO:0000313" key="9">
    <source>
        <dbReference type="Proteomes" id="UP001515480"/>
    </source>
</evidence>
<dbReference type="EMBL" id="JBGBPQ010000004">
    <property type="protein sequence ID" value="KAL1525392.1"/>
    <property type="molecule type" value="Genomic_DNA"/>
</dbReference>
<evidence type="ECO:0000256" key="1">
    <source>
        <dbReference type="ARBA" id="ARBA00004141"/>
    </source>
</evidence>
<dbReference type="InterPro" id="IPR000620">
    <property type="entry name" value="EamA_dom"/>
</dbReference>
<dbReference type="PANTHER" id="PTHR22911:SF6">
    <property type="entry name" value="SOLUTE CARRIER FAMILY 35 MEMBER G1"/>
    <property type="match status" value="1"/>
</dbReference>
<dbReference type="EMBL" id="JBGBPQ010000004">
    <property type="protein sequence ID" value="KAL1525471.1"/>
    <property type="molecule type" value="Genomic_DNA"/>
</dbReference>
<feature type="transmembrane region" description="Helical" evidence="5">
    <location>
        <begin position="147"/>
        <end position="167"/>
    </location>
</feature>
<keyword evidence="4 5" id="KW-0472">Membrane</keyword>
<keyword evidence="2 5" id="KW-0812">Transmembrane</keyword>
<reference evidence="8 9" key="1">
    <citation type="journal article" date="2024" name="Science">
        <title>Giant polyketide synthase enzymes in the biosynthesis of giant marine polyether toxins.</title>
        <authorList>
            <person name="Fallon T.R."/>
            <person name="Shende V.V."/>
            <person name="Wierzbicki I.H."/>
            <person name="Pendleton A.L."/>
            <person name="Watervoot N.F."/>
            <person name="Auber R.P."/>
            <person name="Gonzalez D.J."/>
            <person name="Wisecaver J.H."/>
            <person name="Moore B.S."/>
        </authorList>
    </citation>
    <scope>NUCLEOTIDE SEQUENCE [LARGE SCALE GENOMIC DNA]</scope>
    <source>
        <strain evidence="8 9">12B1</strain>
    </source>
</reference>
<feature type="transmembrane region" description="Helical" evidence="5">
    <location>
        <begin position="210"/>
        <end position="234"/>
    </location>
</feature>
<feature type="transmembrane region" description="Helical" evidence="5">
    <location>
        <begin position="122"/>
        <end position="140"/>
    </location>
</feature>
<evidence type="ECO:0000313" key="7">
    <source>
        <dbReference type="EMBL" id="KAL1525392.1"/>
    </source>
</evidence>
<dbReference type="InterPro" id="IPR037185">
    <property type="entry name" value="EmrE-like"/>
</dbReference>
<evidence type="ECO:0000256" key="2">
    <source>
        <dbReference type="ARBA" id="ARBA00022692"/>
    </source>
</evidence>
<dbReference type="GO" id="GO:0016020">
    <property type="term" value="C:membrane"/>
    <property type="evidence" value="ECO:0007669"/>
    <property type="project" value="UniProtKB-SubCell"/>
</dbReference>
<evidence type="ECO:0000256" key="5">
    <source>
        <dbReference type="SAM" id="Phobius"/>
    </source>
</evidence>
<dbReference type="Pfam" id="PF00892">
    <property type="entry name" value="EamA"/>
    <property type="match status" value="2"/>
</dbReference>
<evidence type="ECO:0000256" key="4">
    <source>
        <dbReference type="ARBA" id="ARBA00023136"/>
    </source>
</evidence>
<dbReference type="Proteomes" id="UP001515480">
    <property type="component" value="Unassembled WGS sequence"/>
</dbReference>
<comment type="caution">
    <text evidence="8">The sequence shown here is derived from an EMBL/GenBank/DDBJ whole genome shotgun (WGS) entry which is preliminary data.</text>
</comment>
<comment type="subcellular location">
    <subcellularLocation>
        <location evidence="1">Membrane</location>
        <topology evidence="1">Multi-pass membrane protein</topology>
    </subcellularLocation>
</comment>
<evidence type="ECO:0000256" key="3">
    <source>
        <dbReference type="ARBA" id="ARBA00022989"/>
    </source>
</evidence>
<keyword evidence="3 5" id="KW-1133">Transmembrane helix</keyword>
<sequence length="402" mass="42592">MGPRQDEEVLPLALFSRSSEDEAPLPLALVAGSGLLFALQAACLKLAVAHGVGALQFVEWRGAIQLLCVLGCLIVLRPLPVKHWLGVSWSQRRWLLLRALAGFCGIALSMAALERLPMGDSAALGFIQPAVSTLLAWLAMGEQIRRFDAVCILCSMVGVVLISRPSFLFGGAVEQLDPVGIGFSLAAAVTAGCVVVLIRKLAKTLHFTVVLLYQAAGQVVICPMIMPLFGSHWVRPDPTALLALICGGLLGFCAQVMLTKGLSKARIGKASALRASSVVFAFLLQLIVTPNEPITLLSVLGATIITLSCATMLLHAGRHRTAGQFGVSHVPDMKVLDQSSTEFGASNIPDKKGLEQLSTEDRCWPAAQPTMESARIGSRPSAIAPTQLEMSPTQIATSMGPT</sequence>
<dbReference type="SUPFAM" id="SSF103481">
    <property type="entry name" value="Multidrug resistance efflux transporter EmrE"/>
    <property type="match status" value="2"/>
</dbReference>
<feature type="transmembrane region" description="Helical" evidence="5">
    <location>
        <begin position="179"/>
        <end position="198"/>
    </location>
</feature>
<feature type="transmembrane region" description="Helical" evidence="5">
    <location>
        <begin position="271"/>
        <end position="288"/>
    </location>
</feature>
<feature type="domain" description="EamA" evidence="6">
    <location>
        <begin position="180"/>
        <end position="313"/>
    </location>
</feature>
<proteinExistence type="predicted"/>
<organism evidence="8 9">
    <name type="scientific">Prymnesium parvum</name>
    <name type="common">Toxic golden alga</name>
    <dbReference type="NCBI Taxonomy" id="97485"/>
    <lineage>
        <taxon>Eukaryota</taxon>
        <taxon>Haptista</taxon>
        <taxon>Haptophyta</taxon>
        <taxon>Prymnesiophyceae</taxon>
        <taxon>Prymnesiales</taxon>
        <taxon>Prymnesiaceae</taxon>
        <taxon>Prymnesium</taxon>
    </lineage>
</organism>
<feature type="transmembrane region" description="Helical" evidence="5">
    <location>
        <begin position="240"/>
        <end position="259"/>
    </location>
</feature>
<evidence type="ECO:0000259" key="6">
    <source>
        <dbReference type="Pfam" id="PF00892"/>
    </source>
</evidence>
<keyword evidence="9" id="KW-1185">Reference proteome</keyword>
<feature type="domain" description="EamA" evidence="6">
    <location>
        <begin position="28"/>
        <end position="163"/>
    </location>
</feature>
<accession>A0AB34JUD6</accession>
<gene>
    <name evidence="7" type="ORF">AB1Y20_020251</name>
    <name evidence="8" type="ORF">AB1Y20_020328</name>
</gene>
<feature type="transmembrane region" description="Helical" evidence="5">
    <location>
        <begin position="96"/>
        <end position="116"/>
    </location>
</feature>
<name>A0AB34JUD6_PRYPA</name>
<evidence type="ECO:0000313" key="8">
    <source>
        <dbReference type="EMBL" id="KAL1525471.1"/>
    </source>
</evidence>